<evidence type="ECO:0000313" key="1">
    <source>
        <dbReference type="EMBL" id="TQJ03257.1"/>
    </source>
</evidence>
<accession>A0A542DJI0</accession>
<dbReference type="Proteomes" id="UP000320876">
    <property type="component" value="Unassembled WGS sequence"/>
</dbReference>
<name>A0A542DJI0_AMYCI</name>
<proteinExistence type="predicted"/>
<evidence type="ECO:0000313" key="2">
    <source>
        <dbReference type="Proteomes" id="UP000320876"/>
    </source>
</evidence>
<organism evidence="1 2">
    <name type="scientific">Amycolatopsis cihanbeyliensis</name>
    <dbReference type="NCBI Taxonomy" id="1128664"/>
    <lineage>
        <taxon>Bacteria</taxon>
        <taxon>Bacillati</taxon>
        <taxon>Actinomycetota</taxon>
        <taxon>Actinomycetes</taxon>
        <taxon>Pseudonocardiales</taxon>
        <taxon>Pseudonocardiaceae</taxon>
        <taxon>Amycolatopsis</taxon>
    </lineage>
</organism>
<sequence length="95" mass="10334">MSTGRITNRQVRAVADVSGGPGEVYPDGLTESVIDALLDEVDRELVAGECSATVRVSRDFTDQRRARRAARRAGRVVLRSLPVRLDPAELGWEAA</sequence>
<reference evidence="1 2" key="1">
    <citation type="submission" date="2019-06" db="EMBL/GenBank/DDBJ databases">
        <title>Sequencing the genomes of 1000 actinobacteria strains.</title>
        <authorList>
            <person name="Klenk H.-P."/>
        </authorList>
    </citation>
    <scope>NUCLEOTIDE SEQUENCE [LARGE SCALE GENOMIC DNA]</scope>
    <source>
        <strain evidence="1 2">DSM 45679</strain>
    </source>
</reference>
<dbReference type="OrthoDB" id="3638218at2"/>
<protein>
    <submittedName>
        <fullName evidence="1">Uncharacterized protein</fullName>
    </submittedName>
</protein>
<dbReference type="EMBL" id="VFML01000001">
    <property type="protein sequence ID" value="TQJ03257.1"/>
    <property type="molecule type" value="Genomic_DNA"/>
</dbReference>
<gene>
    <name evidence="1" type="ORF">FB471_3012</name>
</gene>
<comment type="caution">
    <text evidence="1">The sequence shown here is derived from an EMBL/GenBank/DDBJ whole genome shotgun (WGS) entry which is preliminary data.</text>
</comment>
<keyword evidence="2" id="KW-1185">Reference proteome</keyword>
<dbReference type="AlphaFoldDB" id="A0A542DJI0"/>